<keyword evidence="2" id="KW-0442">Lipid degradation</keyword>
<proteinExistence type="predicted"/>
<dbReference type="GO" id="GO:0003847">
    <property type="term" value="F:1-alkyl-2-acetylglycerophosphocholine esterase activity"/>
    <property type="evidence" value="ECO:0007669"/>
    <property type="project" value="TreeGrafter"/>
</dbReference>
<dbReference type="PANTHER" id="PTHR10272:SF0">
    <property type="entry name" value="PLATELET-ACTIVATING FACTOR ACETYLHYDROLASE"/>
    <property type="match status" value="1"/>
</dbReference>
<dbReference type="AlphaFoldDB" id="A0A8J3T6M1"/>
<dbReference type="Gene3D" id="3.40.50.1820">
    <property type="entry name" value="alpha/beta hydrolase"/>
    <property type="match status" value="1"/>
</dbReference>
<organism evidence="4 5">
    <name type="scientific">Planobispora takensis</name>
    <dbReference type="NCBI Taxonomy" id="1367882"/>
    <lineage>
        <taxon>Bacteria</taxon>
        <taxon>Bacillati</taxon>
        <taxon>Actinomycetota</taxon>
        <taxon>Actinomycetes</taxon>
        <taxon>Streptosporangiales</taxon>
        <taxon>Streptosporangiaceae</taxon>
        <taxon>Planobispora</taxon>
    </lineage>
</organism>
<protein>
    <submittedName>
        <fullName evidence="4">Lipase</fullName>
    </submittedName>
</protein>
<dbReference type="PANTHER" id="PTHR10272">
    <property type="entry name" value="PLATELET-ACTIVATING FACTOR ACETYLHYDROLASE"/>
    <property type="match status" value="1"/>
</dbReference>
<keyword evidence="5" id="KW-1185">Reference proteome</keyword>
<name>A0A8J3T6M1_9ACTN</name>
<evidence type="ECO:0000256" key="3">
    <source>
        <dbReference type="ARBA" id="ARBA00023098"/>
    </source>
</evidence>
<accession>A0A8J3T6M1</accession>
<reference evidence="4" key="1">
    <citation type="submission" date="2021-01" db="EMBL/GenBank/DDBJ databases">
        <title>Whole genome shotgun sequence of Planobispora takensis NBRC 109077.</title>
        <authorList>
            <person name="Komaki H."/>
            <person name="Tamura T."/>
        </authorList>
    </citation>
    <scope>NUCLEOTIDE SEQUENCE</scope>
    <source>
        <strain evidence="4">NBRC 109077</strain>
    </source>
</reference>
<dbReference type="GO" id="GO:0016042">
    <property type="term" value="P:lipid catabolic process"/>
    <property type="evidence" value="ECO:0007669"/>
    <property type="project" value="UniProtKB-KW"/>
</dbReference>
<comment type="caution">
    <text evidence="4">The sequence shown here is derived from an EMBL/GenBank/DDBJ whole genome shotgun (WGS) entry which is preliminary data.</text>
</comment>
<evidence type="ECO:0000313" key="5">
    <source>
        <dbReference type="Proteomes" id="UP000634476"/>
    </source>
</evidence>
<evidence type="ECO:0000256" key="1">
    <source>
        <dbReference type="ARBA" id="ARBA00022801"/>
    </source>
</evidence>
<dbReference type="Proteomes" id="UP000634476">
    <property type="component" value="Unassembled WGS sequence"/>
</dbReference>
<keyword evidence="1" id="KW-0378">Hydrolase</keyword>
<gene>
    <name evidence="4" type="ORF">Pta02_73640</name>
</gene>
<dbReference type="SUPFAM" id="SSF53474">
    <property type="entry name" value="alpha/beta-Hydrolases"/>
    <property type="match status" value="1"/>
</dbReference>
<evidence type="ECO:0000313" key="4">
    <source>
        <dbReference type="EMBL" id="GII05356.1"/>
    </source>
</evidence>
<dbReference type="InterPro" id="IPR029058">
    <property type="entry name" value="AB_hydrolase_fold"/>
</dbReference>
<keyword evidence="3" id="KW-0443">Lipid metabolism</keyword>
<evidence type="ECO:0000256" key="2">
    <source>
        <dbReference type="ARBA" id="ARBA00022963"/>
    </source>
</evidence>
<dbReference type="Pfam" id="PF03403">
    <property type="entry name" value="PAF-AH_p_II"/>
    <property type="match status" value="1"/>
</dbReference>
<sequence>MSALGLVLAAGTAAAGVRPAAHASSAELSSAVQEGLGQVKPVRLTLPEPTGPYRIGTLALHLVDHSRRDPWKPAKPARELMVQLWYPARSVAGHARAPWLSAGVAALQLRGLPAGTVRLPDSHGHLGAPVERSRGGRVVVLFSHGFGADRASGTALVEDLASHGYVVAAIDHTYDAGAVEFPDRRVETHAASSPPPNFDDPQDPVATKAVAARQADVRFVLDRLGALNRGRDVPPGAHALPKGLKGAFDLSRVGVFGHSLGGATSAAAMHADARIRAGANLDGGMFGPVLRAGLDRPFLLIGSAGHGRDNDRSWAALWPRLRGWRLQLQLQGSAHSSFTDLQVLLRQHSLGLPPEQVEEMIGTIDGPRSVLIQRTYLRAFFDRHLLGSPGRLLAGPSSRWPEMRFVP</sequence>
<dbReference type="EMBL" id="BOOK01000066">
    <property type="protein sequence ID" value="GII05356.1"/>
    <property type="molecule type" value="Genomic_DNA"/>
</dbReference>